<evidence type="ECO:0000313" key="9">
    <source>
        <dbReference type="Proteomes" id="UP000482209"/>
    </source>
</evidence>
<dbReference type="GO" id="GO:0005886">
    <property type="term" value="C:plasma membrane"/>
    <property type="evidence" value="ECO:0007669"/>
    <property type="project" value="TreeGrafter"/>
</dbReference>
<dbReference type="SMART" id="SM00283">
    <property type="entry name" value="MA"/>
    <property type="match status" value="1"/>
</dbReference>
<keyword evidence="9" id="KW-1185">Reference proteome</keyword>
<accession>A0A6L5XYN5</accession>
<organism evidence="8 9">
    <name type="scientific">Velocimicrobium porci</name>
    <dbReference type="NCBI Taxonomy" id="2606634"/>
    <lineage>
        <taxon>Bacteria</taxon>
        <taxon>Bacillati</taxon>
        <taxon>Bacillota</taxon>
        <taxon>Clostridia</taxon>
        <taxon>Lachnospirales</taxon>
        <taxon>Lachnospiraceae</taxon>
        <taxon>Velocimicrobium</taxon>
    </lineage>
</organism>
<dbReference type="Pfam" id="PF00672">
    <property type="entry name" value="HAMP"/>
    <property type="match status" value="1"/>
</dbReference>
<name>A0A6L5XYN5_9FIRM</name>
<dbReference type="RefSeq" id="WP_154519216.1">
    <property type="nucleotide sequence ID" value="NZ_VUMT01000010.1"/>
</dbReference>
<feature type="transmembrane region" description="Helical" evidence="5">
    <location>
        <begin position="29"/>
        <end position="48"/>
    </location>
</feature>
<keyword evidence="5" id="KW-0812">Transmembrane</keyword>
<dbReference type="PROSITE" id="PS50111">
    <property type="entry name" value="CHEMOTAXIS_TRANSDUC_2"/>
    <property type="match status" value="1"/>
</dbReference>
<evidence type="ECO:0000256" key="1">
    <source>
        <dbReference type="ARBA" id="ARBA00022500"/>
    </source>
</evidence>
<evidence type="ECO:0000256" key="5">
    <source>
        <dbReference type="SAM" id="Phobius"/>
    </source>
</evidence>
<keyword evidence="5" id="KW-1133">Transmembrane helix</keyword>
<dbReference type="CDD" id="cd19411">
    <property type="entry name" value="MCP2201-like_sensor"/>
    <property type="match status" value="1"/>
</dbReference>
<feature type="domain" description="HAMP" evidence="7">
    <location>
        <begin position="225"/>
        <end position="277"/>
    </location>
</feature>
<dbReference type="GO" id="GO:0004888">
    <property type="term" value="F:transmembrane signaling receptor activity"/>
    <property type="evidence" value="ECO:0007669"/>
    <property type="project" value="InterPro"/>
</dbReference>
<dbReference type="InterPro" id="IPR047347">
    <property type="entry name" value="YvaQ-like_sensor"/>
</dbReference>
<feature type="coiled-coil region" evidence="4">
    <location>
        <begin position="312"/>
        <end position="361"/>
    </location>
</feature>
<comment type="similarity">
    <text evidence="2">Belongs to the methyl-accepting chemotaxis (MCP) protein family.</text>
</comment>
<dbReference type="GO" id="GO:0006935">
    <property type="term" value="P:chemotaxis"/>
    <property type="evidence" value="ECO:0007669"/>
    <property type="project" value="UniProtKB-KW"/>
</dbReference>
<keyword evidence="5" id="KW-0472">Membrane</keyword>
<dbReference type="PANTHER" id="PTHR43531">
    <property type="entry name" value="PROTEIN ICFG"/>
    <property type="match status" value="1"/>
</dbReference>
<evidence type="ECO:0000256" key="3">
    <source>
        <dbReference type="PROSITE-ProRule" id="PRU00284"/>
    </source>
</evidence>
<dbReference type="EMBL" id="VUMT01000010">
    <property type="protein sequence ID" value="MSS63804.1"/>
    <property type="molecule type" value="Genomic_DNA"/>
</dbReference>
<feature type="transmembrane region" description="Helical" evidence="5">
    <location>
        <begin position="191"/>
        <end position="217"/>
    </location>
</feature>
<gene>
    <name evidence="8" type="ORF">FYJ58_07930</name>
</gene>
<evidence type="ECO:0000259" key="6">
    <source>
        <dbReference type="PROSITE" id="PS50111"/>
    </source>
</evidence>
<evidence type="ECO:0000259" key="7">
    <source>
        <dbReference type="PROSITE" id="PS50885"/>
    </source>
</evidence>
<dbReference type="InterPro" id="IPR051310">
    <property type="entry name" value="MCP_chemotaxis"/>
</dbReference>
<dbReference type="Gene3D" id="1.10.8.500">
    <property type="entry name" value="HAMP domain in histidine kinase"/>
    <property type="match status" value="1"/>
</dbReference>
<comment type="caution">
    <text evidence="8">The sequence shown here is derived from an EMBL/GenBank/DDBJ whole genome shotgun (WGS) entry which is preliminary data.</text>
</comment>
<dbReference type="InterPro" id="IPR003660">
    <property type="entry name" value="HAMP_dom"/>
</dbReference>
<keyword evidence="4" id="KW-0175">Coiled coil</keyword>
<dbReference type="InterPro" id="IPR024478">
    <property type="entry name" value="HlyB_4HB_MCP"/>
</dbReference>
<feature type="domain" description="Methyl-accepting transducer" evidence="6">
    <location>
        <begin position="329"/>
        <end position="558"/>
    </location>
</feature>
<dbReference type="PRINTS" id="PR00260">
    <property type="entry name" value="CHEMTRNSDUCR"/>
</dbReference>
<keyword evidence="1" id="KW-0145">Chemotaxis</keyword>
<dbReference type="PANTHER" id="PTHR43531:SF11">
    <property type="entry name" value="METHYL-ACCEPTING CHEMOTAXIS PROTEIN 3"/>
    <property type="match status" value="1"/>
</dbReference>
<dbReference type="PROSITE" id="PS50885">
    <property type="entry name" value="HAMP"/>
    <property type="match status" value="1"/>
</dbReference>
<reference evidence="8 9" key="1">
    <citation type="submission" date="2019-08" db="EMBL/GenBank/DDBJ databases">
        <title>In-depth cultivation of the pig gut microbiome towards novel bacterial diversity and tailored functional studies.</title>
        <authorList>
            <person name="Wylensek D."/>
            <person name="Hitch T.C.A."/>
            <person name="Clavel T."/>
        </authorList>
    </citation>
    <scope>NUCLEOTIDE SEQUENCE [LARGE SCALE GENOMIC DNA]</scope>
    <source>
        <strain evidence="8 9">WCA-693-APC-MOT-I</strain>
    </source>
</reference>
<dbReference type="Gene3D" id="1.10.287.950">
    <property type="entry name" value="Methyl-accepting chemotaxis protein"/>
    <property type="match status" value="1"/>
</dbReference>
<dbReference type="SUPFAM" id="SSF58104">
    <property type="entry name" value="Methyl-accepting chemotaxis protein (MCP) signaling domain"/>
    <property type="match status" value="1"/>
</dbReference>
<keyword evidence="3" id="KW-0807">Transducer</keyword>
<dbReference type="InterPro" id="IPR004089">
    <property type="entry name" value="MCPsignal_dom"/>
</dbReference>
<feature type="coiled-coil region" evidence="4">
    <location>
        <begin position="87"/>
        <end position="121"/>
    </location>
</feature>
<proteinExistence type="inferred from homology"/>
<evidence type="ECO:0000256" key="2">
    <source>
        <dbReference type="ARBA" id="ARBA00029447"/>
    </source>
</evidence>
<sequence length="576" mass="63320">MKKETKKKGLKGNVINNDEKVKKRLKKGYMIILTFLTICIAVSTIALLKVNRDYKYTIKNYGFAQGYIGQFGIEFNTMTTNLRNLILETDNSNIETLKTALEEEQNNVDSYFNKVEALADTEEENQLIQEMNEPLDNYIEIKKQIINLAAENKKDEAYELLKSDGIPPANVVKENINKILELNINMCEKKMYSAALFSNILIAFIIVLGAIAFFLGLKRSEDVSKSICDPLNKVTEAAQKIKNGELDITIEYNGKDEIGELADSFRESCSFMKAVINDTDNILKELSIGNFQVTSKDLSVYRGDFSNILLSMRALRDQMNNALLNVKEASGQVAAGATQMAESAQNLAEGATEQASAVEELVATIENVSVKVNESAIGAEQAYLQATQYQKEAGESNEAMEELTKAMEQIYTVSKEIGNIITEIEDIASQTNLLSLNASIEAARAGEAGKGFAVVADQIGKLASDSAKSAVNTRQLIESSISEIEHGNQITERTSNALLKVVDGIRKIGESAKESSESAKLQAESMKQIEKGIEQISFVVQSNSAAAEETSATSEELSAQAVTLNEEVAKFRLFKE</sequence>
<dbReference type="SMART" id="SM00304">
    <property type="entry name" value="HAMP"/>
    <property type="match status" value="1"/>
</dbReference>
<dbReference type="GO" id="GO:0007165">
    <property type="term" value="P:signal transduction"/>
    <property type="evidence" value="ECO:0007669"/>
    <property type="project" value="UniProtKB-KW"/>
</dbReference>
<evidence type="ECO:0000256" key="4">
    <source>
        <dbReference type="SAM" id="Coils"/>
    </source>
</evidence>
<dbReference type="Proteomes" id="UP000482209">
    <property type="component" value="Unassembled WGS sequence"/>
</dbReference>
<dbReference type="Pfam" id="PF12729">
    <property type="entry name" value="4HB_MCP_1"/>
    <property type="match status" value="1"/>
</dbReference>
<evidence type="ECO:0000313" key="8">
    <source>
        <dbReference type="EMBL" id="MSS63804.1"/>
    </source>
</evidence>
<dbReference type="CDD" id="cd06225">
    <property type="entry name" value="HAMP"/>
    <property type="match status" value="1"/>
</dbReference>
<dbReference type="AlphaFoldDB" id="A0A6L5XYN5"/>
<protein>
    <submittedName>
        <fullName evidence="8">Methyl-accepting chemotaxis protein</fullName>
    </submittedName>
</protein>
<dbReference type="Pfam" id="PF00015">
    <property type="entry name" value="MCPsignal"/>
    <property type="match status" value="1"/>
</dbReference>
<dbReference type="InterPro" id="IPR004090">
    <property type="entry name" value="Chemotax_Me-accpt_rcpt"/>
</dbReference>